<organism evidence="1 2">
    <name type="scientific">Flavivirga spongiicola</name>
    <dbReference type="NCBI Taxonomy" id="421621"/>
    <lineage>
        <taxon>Bacteria</taxon>
        <taxon>Pseudomonadati</taxon>
        <taxon>Bacteroidota</taxon>
        <taxon>Flavobacteriia</taxon>
        <taxon>Flavobacteriales</taxon>
        <taxon>Flavobacteriaceae</taxon>
        <taxon>Flavivirga</taxon>
    </lineage>
</organism>
<dbReference type="EMBL" id="JAODOP010000004">
    <property type="protein sequence ID" value="MEF3832908.1"/>
    <property type="molecule type" value="Genomic_DNA"/>
</dbReference>
<dbReference type="Proteomes" id="UP001337305">
    <property type="component" value="Unassembled WGS sequence"/>
</dbReference>
<evidence type="ECO:0008006" key="3">
    <source>
        <dbReference type="Google" id="ProtNLM"/>
    </source>
</evidence>
<reference evidence="1 2" key="1">
    <citation type="submission" date="2022-09" db="EMBL/GenBank/DDBJ databases">
        <title>Genome sequencing of Flavivirga sp. MEBiC05379.</title>
        <authorList>
            <person name="Oh H.-M."/>
            <person name="Kwon K.K."/>
            <person name="Park M.J."/>
            <person name="Yang S.-H."/>
        </authorList>
    </citation>
    <scope>NUCLEOTIDE SEQUENCE [LARGE SCALE GENOMIC DNA]</scope>
    <source>
        <strain evidence="1 2">MEBiC05379</strain>
    </source>
</reference>
<dbReference type="RefSeq" id="WP_303305276.1">
    <property type="nucleotide sequence ID" value="NZ_JAODOP010000004.1"/>
</dbReference>
<proteinExistence type="predicted"/>
<gene>
    <name evidence="1" type="ORF">N1F79_07190</name>
</gene>
<evidence type="ECO:0000313" key="1">
    <source>
        <dbReference type="EMBL" id="MEF3832908.1"/>
    </source>
</evidence>
<protein>
    <recommendedName>
        <fullName evidence="3">Lacal_2735 family protein</fullName>
    </recommendedName>
</protein>
<name>A0ABU7XQA5_9FLAO</name>
<accession>A0ABU7XQA5</accession>
<evidence type="ECO:0000313" key="2">
    <source>
        <dbReference type="Proteomes" id="UP001337305"/>
    </source>
</evidence>
<comment type="caution">
    <text evidence="1">The sequence shown here is derived from an EMBL/GenBank/DDBJ whole genome shotgun (WGS) entry which is preliminary data.</text>
</comment>
<keyword evidence="2" id="KW-1185">Reference proteome</keyword>
<sequence length="74" mass="9133">MKLNEADKKIIRLKNFESSLLQLRHTIRSIKYDYKRNIKHALLDDKLKKTYRQKLEEYTIKELNYLRNMIDNSF</sequence>